<accession>A0A1S1HDI5</accession>
<dbReference type="RefSeq" id="WP_070933521.1">
    <property type="nucleotide sequence ID" value="NZ_MIPT01000001.1"/>
</dbReference>
<protein>
    <recommendedName>
        <fullName evidence="1">NAD-dependent epimerase/dehydratase domain-containing protein</fullName>
    </recommendedName>
</protein>
<proteinExistence type="predicted"/>
<dbReference type="EMBL" id="MIPT01000001">
    <property type="protein sequence ID" value="OHT19566.1"/>
    <property type="molecule type" value="Genomic_DNA"/>
</dbReference>
<comment type="caution">
    <text evidence="2">The sequence shown here is derived from an EMBL/GenBank/DDBJ whole genome shotgun (WGS) entry which is preliminary data.</text>
</comment>
<keyword evidence="3" id="KW-1185">Reference proteome</keyword>
<name>A0A1S1HDI5_9SPHN</name>
<dbReference type="InterPro" id="IPR036291">
    <property type="entry name" value="NAD(P)-bd_dom_sf"/>
</dbReference>
<gene>
    <name evidence="2" type="ORF">BHE75_01553</name>
</gene>
<reference evidence="2 3" key="1">
    <citation type="submission" date="2016-09" db="EMBL/GenBank/DDBJ databases">
        <title>Metabolic pathway, cell adaptation mechanisms and a novel monoxygenase revealed through proteogenomic-transcription analysis of a Sphingomonas haloaromaticamans strain degrading the fungicide ortho-phenylphenol.</title>
        <authorList>
            <person name="Perruchon C."/>
            <person name="Papadopoulou E.S."/>
            <person name="Rousidou C."/>
            <person name="Vasileiadis S."/>
            <person name="Tanou G."/>
            <person name="Amoutzias G."/>
            <person name="Molassiotis A."/>
            <person name="Karpouzas D.G."/>
        </authorList>
    </citation>
    <scope>NUCLEOTIDE SEQUENCE [LARGE SCALE GENOMIC DNA]</scope>
    <source>
        <strain evidence="2 3">P3</strain>
    </source>
</reference>
<dbReference type="OrthoDB" id="5723970at2"/>
<dbReference type="Pfam" id="PF01370">
    <property type="entry name" value="Epimerase"/>
    <property type="match status" value="1"/>
</dbReference>
<evidence type="ECO:0000313" key="2">
    <source>
        <dbReference type="EMBL" id="OHT19566.1"/>
    </source>
</evidence>
<organism evidence="2 3">
    <name type="scientific">Edaphosphingomonas haloaromaticamans</name>
    <dbReference type="NCBI Taxonomy" id="653954"/>
    <lineage>
        <taxon>Bacteria</taxon>
        <taxon>Pseudomonadati</taxon>
        <taxon>Pseudomonadota</taxon>
        <taxon>Alphaproteobacteria</taxon>
        <taxon>Sphingomonadales</taxon>
        <taxon>Rhizorhabdaceae</taxon>
        <taxon>Edaphosphingomonas</taxon>
    </lineage>
</organism>
<dbReference type="SUPFAM" id="SSF51735">
    <property type="entry name" value="NAD(P)-binding Rossmann-fold domains"/>
    <property type="match status" value="1"/>
</dbReference>
<dbReference type="InterPro" id="IPR001509">
    <property type="entry name" value="Epimerase_deHydtase"/>
</dbReference>
<dbReference type="Gene3D" id="3.40.50.720">
    <property type="entry name" value="NAD(P)-binding Rossmann-like Domain"/>
    <property type="match status" value="1"/>
</dbReference>
<evidence type="ECO:0000259" key="1">
    <source>
        <dbReference type="Pfam" id="PF01370"/>
    </source>
</evidence>
<dbReference type="Proteomes" id="UP000179467">
    <property type="component" value="Unassembled WGS sequence"/>
</dbReference>
<sequence length="298" mass="32065">MKILVVGGAGMIGGHAALHLKSKGHDVSIAGRTPPTPGTPLGELPFIKVDYINDTSFPAGFDALVFCAGQDVRHIPEGEDNETYWKKVNSVAVPRFFQLARDAGVKVAVNVGSFYPQAAPHLVAGNRYVESRKESCEGIRALNGTGFRTLSVNAPFVVGTVPGLVVPMFVAYTQYAQGKFAPMPEFAPGGGVNFISTQSLAEAVEGALERGEGGKAYLVGDENLSYQQYFGFFFQAAGRDVPPVLDQEHPMLPDAAIFAGRGNDLFYEPDAAETATLGYRRNDIQRTVNQIVAQYKDM</sequence>
<dbReference type="AlphaFoldDB" id="A0A1S1HDI5"/>
<feature type="domain" description="NAD-dependent epimerase/dehydratase" evidence="1">
    <location>
        <begin position="3"/>
        <end position="120"/>
    </location>
</feature>
<evidence type="ECO:0000313" key="3">
    <source>
        <dbReference type="Proteomes" id="UP000179467"/>
    </source>
</evidence>